<dbReference type="InterPro" id="IPR051087">
    <property type="entry name" value="Mitochondrial_ACSM"/>
</dbReference>
<dbReference type="InterPro" id="IPR025110">
    <property type="entry name" value="AMP-bd_C"/>
</dbReference>
<dbReference type="InterPro" id="IPR011051">
    <property type="entry name" value="RmlC_Cupin_sf"/>
</dbReference>
<dbReference type="SUPFAM" id="SSF56801">
    <property type="entry name" value="Acetyl-CoA synthetase-like"/>
    <property type="match status" value="1"/>
</dbReference>
<evidence type="ECO:0000313" key="8">
    <source>
        <dbReference type="EMBL" id="MBC8610676.1"/>
    </source>
</evidence>
<evidence type="ECO:0000259" key="6">
    <source>
        <dbReference type="Pfam" id="PF07883"/>
    </source>
</evidence>
<keyword evidence="2" id="KW-0436">Ligase</keyword>
<accession>A0A8J6TRF2</accession>
<dbReference type="Gene3D" id="3.40.50.12780">
    <property type="entry name" value="N-terminal domain of ligase-like"/>
    <property type="match status" value="1"/>
</dbReference>
<evidence type="ECO:0000259" key="5">
    <source>
        <dbReference type="Pfam" id="PF00501"/>
    </source>
</evidence>
<evidence type="ECO:0000259" key="7">
    <source>
        <dbReference type="Pfam" id="PF13193"/>
    </source>
</evidence>
<evidence type="ECO:0000256" key="3">
    <source>
        <dbReference type="ARBA" id="ARBA00022741"/>
    </source>
</evidence>
<evidence type="ECO:0000256" key="4">
    <source>
        <dbReference type="ARBA" id="ARBA00022840"/>
    </source>
</evidence>
<dbReference type="InterPro" id="IPR014710">
    <property type="entry name" value="RmlC-like_jellyroll"/>
</dbReference>
<name>A0A8J6TRF2_9FIRM</name>
<dbReference type="GO" id="GO:0006633">
    <property type="term" value="P:fatty acid biosynthetic process"/>
    <property type="evidence" value="ECO:0007669"/>
    <property type="project" value="TreeGrafter"/>
</dbReference>
<evidence type="ECO:0000256" key="1">
    <source>
        <dbReference type="ARBA" id="ARBA00006432"/>
    </source>
</evidence>
<gene>
    <name evidence="8" type="ORF">H8702_06000</name>
</gene>
<organism evidence="8 9">
    <name type="scientific">Massiliimalia timonensis</name>
    <dbReference type="NCBI Taxonomy" id="1987501"/>
    <lineage>
        <taxon>Bacteria</taxon>
        <taxon>Bacillati</taxon>
        <taxon>Bacillota</taxon>
        <taxon>Clostridia</taxon>
        <taxon>Eubacteriales</taxon>
        <taxon>Oscillospiraceae</taxon>
        <taxon>Massiliimalia</taxon>
    </lineage>
</organism>
<sequence>MAKVTQLTPEEYQECESGTKDLTFAFLYTCANHLGVDVGEIITGVTPRLATYTVCRAGDGMPVKRREGFQYFHLASALKKRLAEPCLVKVKYDEQMEKTPVSLTAHAGQELDYVLKGTLRIKVGGHVEILKAGDSIYFDASKPHGMVAIGGEDCEFLAIGMRGGNDSYDQPKAIDDEDDVTIRTRDQLLYKDYVEETLDQSGQLVDIKFHIPDHFNFGYDVVDKLAQKNPNKLAMVWESNDHEVKNFTFGDISRYSSMVANYLTDLGVKKGDRVMLVLKRHYEFWFAITALHKIGAIVIPATNQLTQKDLTYRFNAAGVKAILCTSDGEVSYAAEEAFAESPTVEIKILLHEKREGWLDFEEAYTKSDHFERADTLKTDPMLMYFTSGTTGYPKIATHDFTYPIGHIVTARWWHNVDPDGLHFAISDTGWGKAVWGKIYGQWLCEAAIFTYDFDRFHADDILQMFAKHHITTFCAPPTMYRMFIKEDLSKYDLSSLEYSCTAGEALNPEVYNQWLANTGLKIMEGFGQTESTLILGNLVGSENKVGSMGRPNPQYEVYLVDSKGEPVYPGEVGEIVLRTKKGRPCGMFCGYYRNKQLTEEVWHDDLYHTGDTAWCDEEGYFWYVGRTDDIIKSSGYRIGPFEIESVLMELPYVLECAITGVPDPVRGQVVKATIVLTRGSVPSEELKVEIQRYVKERTAPYKYPRVVEFVDELPKTISGKIRRVELREKHS</sequence>
<dbReference type="GO" id="GO:0006637">
    <property type="term" value="P:acyl-CoA metabolic process"/>
    <property type="evidence" value="ECO:0007669"/>
    <property type="project" value="TreeGrafter"/>
</dbReference>
<dbReference type="Pfam" id="PF07883">
    <property type="entry name" value="Cupin_2"/>
    <property type="match status" value="1"/>
</dbReference>
<dbReference type="Gene3D" id="3.30.300.30">
    <property type="match status" value="1"/>
</dbReference>
<feature type="domain" description="Cupin type-2" evidence="6">
    <location>
        <begin position="105"/>
        <end position="159"/>
    </location>
</feature>
<dbReference type="InterPro" id="IPR013096">
    <property type="entry name" value="Cupin_2"/>
</dbReference>
<dbReference type="Pfam" id="PF13193">
    <property type="entry name" value="AMP-binding_C"/>
    <property type="match status" value="1"/>
</dbReference>
<evidence type="ECO:0000256" key="2">
    <source>
        <dbReference type="ARBA" id="ARBA00022598"/>
    </source>
</evidence>
<feature type="domain" description="AMP-binding enzyme C-terminal" evidence="7">
    <location>
        <begin position="642"/>
        <end position="720"/>
    </location>
</feature>
<protein>
    <submittedName>
        <fullName evidence="8">AMP-binding protein</fullName>
    </submittedName>
</protein>
<dbReference type="Gene3D" id="2.60.120.10">
    <property type="entry name" value="Jelly Rolls"/>
    <property type="match status" value="1"/>
</dbReference>
<keyword evidence="3" id="KW-0547">Nucleotide-binding</keyword>
<keyword evidence="9" id="KW-1185">Reference proteome</keyword>
<dbReference type="Proteomes" id="UP000632659">
    <property type="component" value="Unassembled WGS sequence"/>
</dbReference>
<dbReference type="EMBL" id="JACRTL010000002">
    <property type="protein sequence ID" value="MBC8610676.1"/>
    <property type="molecule type" value="Genomic_DNA"/>
</dbReference>
<dbReference type="OrthoDB" id="9778383at2"/>
<dbReference type="CDD" id="cd02209">
    <property type="entry name" value="cupin_XRE_C"/>
    <property type="match status" value="1"/>
</dbReference>
<dbReference type="InterPro" id="IPR000873">
    <property type="entry name" value="AMP-dep_synth/lig_dom"/>
</dbReference>
<dbReference type="AlphaFoldDB" id="A0A8J6TRF2"/>
<keyword evidence="4" id="KW-0067">ATP-binding</keyword>
<dbReference type="PANTHER" id="PTHR43605:SF10">
    <property type="entry name" value="ACYL-COA SYNTHETASE MEDIUM CHAIN FAMILY MEMBER 3"/>
    <property type="match status" value="1"/>
</dbReference>
<dbReference type="PROSITE" id="PS00455">
    <property type="entry name" value="AMP_BINDING"/>
    <property type="match status" value="1"/>
</dbReference>
<dbReference type="InterPro" id="IPR042099">
    <property type="entry name" value="ANL_N_sf"/>
</dbReference>
<evidence type="ECO:0000313" key="9">
    <source>
        <dbReference type="Proteomes" id="UP000632659"/>
    </source>
</evidence>
<proteinExistence type="inferred from homology"/>
<dbReference type="InterPro" id="IPR045851">
    <property type="entry name" value="AMP-bd_C_sf"/>
</dbReference>
<comment type="similarity">
    <text evidence="1">Belongs to the ATP-dependent AMP-binding enzyme family.</text>
</comment>
<dbReference type="SUPFAM" id="SSF51182">
    <property type="entry name" value="RmlC-like cupins"/>
    <property type="match status" value="1"/>
</dbReference>
<dbReference type="PANTHER" id="PTHR43605">
    <property type="entry name" value="ACYL-COENZYME A SYNTHETASE"/>
    <property type="match status" value="1"/>
</dbReference>
<dbReference type="InterPro" id="IPR020845">
    <property type="entry name" value="AMP-binding_CS"/>
</dbReference>
<dbReference type="Pfam" id="PF00501">
    <property type="entry name" value="AMP-binding"/>
    <property type="match status" value="1"/>
</dbReference>
<dbReference type="GO" id="GO:0015645">
    <property type="term" value="F:fatty acid ligase activity"/>
    <property type="evidence" value="ECO:0007669"/>
    <property type="project" value="TreeGrafter"/>
</dbReference>
<comment type="caution">
    <text evidence="8">The sequence shown here is derived from an EMBL/GenBank/DDBJ whole genome shotgun (WGS) entry which is preliminary data.</text>
</comment>
<dbReference type="GO" id="GO:0005524">
    <property type="term" value="F:ATP binding"/>
    <property type="evidence" value="ECO:0007669"/>
    <property type="project" value="UniProtKB-KW"/>
</dbReference>
<dbReference type="FunFam" id="3.30.300.30:FF:000005">
    <property type="entry name" value="Acyl-coenzyme A synthetase ACSM5, mitochondrial"/>
    <property type="match status" value="1"/>
</dbReference>
<dbReference type="GO" id="GO:0016405">
    <property type="term" value="F:CoA-ligase activity"/>
    <property type="evidence" value="ECO:0007669"/>
    <property type="project" value="UniProtKB-ARBA"/>
</dbReference>
<feature type="domain" description="AMP-dependent synthetase/ligase" evidence="5">
    <location>
        <begin position="224"/>
        <end position="592"/>
    </location>
</feature>
<dbReference type="GO" id="GO:0004321">
    <property type="term" value="F:fatty-acyl-CoA synthase activity"/>
    <property type="evidence" value="ECO:0007669"/>
    <property type="project" value="TreeGrafter"/>
</dbReference>
<reference evidence="8" key="1">
    <citation type="submission" date="2020-08" db="EMBL/GenBank/DDBJ databases">
        <title>Genome public.</title>
        <authorList>
            <person name="Liu C."/>
            <person name="Sun Q."/>
        </authorList>
    </citation>
    <scope>NUCLEOTIDE SEQUENCE</scope>
    <source>
        <strain evidence="8">NSJ-15</strain>
    </source>
</reference>